<protein>
    <submittedName>
        <fullName evidence="1">Uncharacterized protein</fullName>
    </submittedName>
</protein>
<proteinExistence type="predicted"/>
<reference evidence="1" key="1">
    <citation type="submission" date="2014-01" db="EMBL/GenBank/DDBJ databases">
        <authorList>
            <person name="Brown-Elliot B."/>
            <person name="Wallace R."/>
            <person name="Lenaerts A."/>
            <person name="Ordway D."/>
            <person name="DeGroote M.A."/>
            <person name="Parker T."/>
            <person name="Sizemore C."/>
            <person name="Tallon L.J."/>
            <person name="Sadzewicz L.K."/>
            <person name="Sengamalay N."/>
            <person name="Fraser C.M."/>
            <person name="Hine E."/>
            <person name="Shefchek K.A."/>
            <person name="Das S.P."/>
            <person name="Tettelin H."/>
        </authorList>
    </citation>
    <scope>NUCLEOTIDE SEQUENCE [LARGE SCALE GENOMIC DNA]</scope>
    <source>
        <strain evidence="1">4042</strain>
    </source>
</reference>
<dbReference type="AlphaFoldDB" id="X7YHV7"/>
<comment type="caution">
    <text evidence="1">The sequence shown here is derived from an EMBL/GenBank/DDBJ whole genome shotgun (WGS) entry which is preliminary data.</text>
</comment>
<accession>X7YHV7</accession>
<sequence>MDLYVLLRKIRADVCQSQQNSSKSHRACVRDAYAFYQAVLVAPMAPRELEMTHYKKPTKARKPGCVPPNLWHLRDFHEVRYPASKIPTITLPGRPFDHPPARLRRSK</sequence>
<dbReference type="EMBL" id="JAOB01000093">
    <property type="protein sequence ID" value="EUA06679.1"/>
    <property type="molecule type" value="Genomic_DNA"/>
</dbReference>
<organism evidence="1">
    <name type="scientific">Mycobacterium xenopi 4042</name>
    <dbReference type="NCBI Taxonomy" id="1299334"/>
    <lineage>
        <taxon>Bacteria</taxon>
        <taxon>Bacillati</taxon>
        <taxon>Actinomycetota</taxon>
        <taxon>Actinomycetes</taxon>
        <taxon>Mycobacteriales</taxon>
        <taxon>Mycobacteriaceae</taxon>
        <taxon>Mycobacterium</taxon>
    </lineage>
</organism>
<gene>
    <name evidence="1" type="ORF">I553_0293</name>
</gene>
<name>X7YHV7_MYCXE</name>
<evidence type="ECO:0000313" key="1">
    <source>
        <dbReference type="EMBL" id="EUA06679.1"/>
    </source>
</evidence>